<dbReference type="AlphaFoldDB" id="A0A7J7UGJ2"/>
<evidence type="ECO:0000313" key="2">
    <source>
        <dbReference type="Proteomes" id="UP000558488"/>
    </source>
</evidence>
<accession>A0A7J7UGJ2</accession>
<reference evidence="1 2" key="1">
    <citation type="journal article" date="2020" name="Nature">
        <title>Six reference-quality genomes reveal evolution of bat adaptations.</title>
        <authorList>
            <person name="Jebb D."/>
            <person name="Huang Z."/>
            <person name="Pippel M."/>
            <person name="Hughes G.M."/>
            <person name="Lavrichenko K."/>
            <person name="Devanna P."/>
            <person name="Winkler S."/>
            <person name="Jermiin L.S."/>
            <person name="Skirmuntt E.C."/>
            <person name="Katzourakis A."/>
            <person name="Burkitt-Gray L."/>
            <person name="Ray D.A."/>
            <person name="Sullivan K.A.M."/>
            <person name="Roscito J.G."/>
            <person name="Kirilenko B.M."/>
            <person name="Davalos L.M."/>
            <person name="Corthals A.P."/>
            <person name="Power M.L."/>
            <person name="Jones G."/>
            <person name="Ransome R.D."/>
            <person name="Dechmann D.K.N."/>
            <person name="Locatelli A.G."/>
            <person name="Puechmaille S.J."/>
            <person name="Fedrigo O."/>
            <person name="Jarvis E.D."/>
            <person name="Hiller M."/>
            <person name="Vernes S.C."/>
            <person name="Myers E.W."/>
            <person name="Teeling E.C."/>
        </authorList>
    </citation>
    <scope>NUCLEOTIDE SEQUENCE [LARGE SCALE GENOMIC DNA]</scope>
    <source>
        <strain evidence="1">MPipKuh1</strain>
        <tissue evidence="1">Flight muscle</tissue>
    </source>
</reference>
<dbReference type="EMBL" id="JACAGB010000020">
    <property type="protein sequence ID" value="KAF6311924.1"/>
    <property type="molecule type" value="Genomic_DNA"/>
</dbReference>
<name>A0A7J7UGJ2_PIPKU</name>
<sequence>MPLSLFRFLLPSFASEKTAVLRPKVAPPPPGKFEELQHSAVPGTIHTIKPRNLERNKVGRGVGVKPPCFPRGNQINPWGLFRLKEGLRRKWGALPTKWGPAFISHSGWVSPDEKFGQDWP</sequence>
<proteinExistence type="predicted"/>
<gene>
    <name evidence="1" type="ORF">mPipKuh1_009111</name>
</gene>
<protein>
    <submittedName>
        <fullName evidence="1">Uncharacterized protein</fullName>
    </submittedName>
</protein>
<keyword evidence="2" id="KW-1185">Reference proteome</keyword>
<dbReference type="Proteomes" id="UP000558488">
    <property type="component" value="Unassembled WGS sequence"/>
</dbReference>
<evidence type="ECO:0000313" key="1">
    <source>
        <dbReference type="EMBL" id="KAF6311924.1"/>
    </source>
</evidence>
<organism evidence="1 2">
    <name type="scientific">Pipistrellus kuhlii</name>
    <name type="common">Kuhl's pipistrelle</name>
    <dbReference type="NCBI Taxonomy" id="59472"/>
    <lineage>
        <taxon>Eukaryota</taxon>
        <taxon>Metazoa</taxon>
        <taxon>Chordata</taxon>
        <taxon>Craniata</taxon>
        <taxon>Vertebrata</taxon>
        <taxon>Euteleostomi</taxon>
        <taxon>Mammalia</taxon>
        <taxon>Eutheria</taxon>
        <taxon>Laurasiatheria</taxon>
        <taxon>Chiroptera</taxon>
        <taxon>Yangochiroptera</taxon>
        <taxon>Vespertilionidae</taxon>
        <taxon>Pipistrellus</taxon>
    </lineage>
</organism>
<comment type="caution">
    <text evidence="1">The sequence shown here is derived from an EMBL/GenBank/DDBJ whole genome shotgun (WGS) entry which is preliminary data.</text>
</comment>